<proteinExistence type="predicted"/>
<dbReference type="EMBL" id="LR796278">
    <property type="protein sequence ID" value="CAB4133923.1"/>
    <property type="molecule type" value="Genomic_DNA"/>
</dbReference>
<name>A0A6J5LKN9_9CAUD</name>
<protein>
    <submittedName>
        <fullName evidence="1">Uncharacterized protein</fullName>
    </submittedName>
</protein>
<gene>
    <name evidence="1" type="ORF">UFOVP265_10</name>
</gene>
<accession>A0A6J5LKN9</accession>
<reference evidence="1" key="1">
    <citation type="submission" date="2020-04" db="EMBL/GenBank/DDBJ databases">
        <authorList>
            <person name="Chiriac C."/>
            <person name="Salcher M."/>
            <person name="Ghai R."/>
            <person name="Kavagutti S V."/>
        </authorList>
    </citation>
    <scope>NUCLEOTIDE SEQUENCE</scope>
</reference>
<sequence>MTITSISRDTNNNVSLVRMITTDNLATVASAGYITTQMPTINALNSGPWGWYITDMILVSASNGNGFFFFTDSTFSSLIAYGEQGSGKVNPGLANQLAYYPANGSTISGLATANNGTLITSSAGVPSISSTLPSAVQGNITSLGTITSGVWAGTTVAILHGGTGVTSVTTAPTATAFAGWDTNKNLSANNVIQGYTTTATAASTTALLVGSTYLQFFTGTTTQTVTMPVVTGLVLGQQYFIVNNSTGVVTVEASGGGADVIQAMASGSTLLLTCIALTGVTAASWSAQYTVDVDISGAVLLSPSGNQTITAYNLTVAAGNITAGSSGNAGTLISFPATATEGSLILAAVSNSAGNYTTTISNASSVGQSQVISIPDSDSAAASFILSSALAGQTIATSLSVTNALSGTTVTATQGTLVSGASGTAGTITSFPATASKGTLVLAAVANTGNTATTISNAAMGQATVVSIPDPGTSTATFAVNTGSLTSGHLVSYNGTAGLVQDSGVTAASISKVVNWTAASSTPITAAINTGYYITDASQVTITLPATAAAGSIVAIVGNGAGGWILQPGSGQTIKLLNGSASTSITSAEQYDCIEVLCVVANTTWVTRSFVSTGFTVS</sequence>
<organism evidence="1">
    <name type="scientific">uncultured Caudovirales phage</name>
    <dbReference type="NCBI Taxonomy" id="2100421"/>
    <lineage>
        <taxon>Viruses</taxon>
        <taxon>Duplodnaviria</taxon>
        <taxon>Heunggongvirae</taxon>
        <taxon>Uroviricota</taxon>
        <taxon>Caudoviricetes</taxon>
        <taxon>Peduoviridae</taxon>
        <taxon>Maltschvirus</taxon>
        <taxon>Maltschvirus maltsch</taxon>
    </lineage>
</organism>
<evidence type="ECO:0000313" key="1">
    <source>
        <dbReference type="EMBL" id="CAB4133923.1"/>
    </source>
</evidence>